<dbReference type="InterPro" id="IPR029069">
    <property type="entry name" value="HotDog_dom_sf"/>
</dbReference>
<gene>
    <name evidence="4" type="ORF">LUZ61_010344</name>
</gene>
<reference evidence="4 5" key="1">
    <citation type="journal article" date="2022" name="Cell">
        <title>Repeat-based holocentromeres influence genome architecture and karyotype evolution.</title>
        <authorList>
            <person name="Hofstatter P.G."/>
            <person name="Thangavel G."/>
            <person name="Lux T."/>
            <person name="Neumann P."/>
            <person name="Vondrak T."/>
            <person name="Novak P."/>
            <person name="Zhang M."/>
            <person name="Costa L."/>
            <person name="Castellani M."/>
            <person name="Scott A."/>
            <person name="Toegelov H."/>
            <person name="Fuchs J."/>
            <person name="Mata-Sucre Y."/>
            <person name="Dias Y."/>
            <person name="Vanzela A.L.L."/>
            <person name="Huettel B."/>
            <person name="Almeida C.C.S."/>
            <person name="Simkova H."/>
            <person name="Souza G."/>
            <person name="Pedrosa-Harand A."/>
            <person name="Macas J."/>
            <person name="Mayer K.F.X."/>
            <person name="Houben A."/>
            <person name="Marques A."/>
        </authorList>
    </citation>
    <scope>NUCLEOTIDE SEQUENCE [LARGE SCALE GENOMIC DNA]</scope>
    <source>
        <strain evidence="4">RhyTen1mFocal</strain>
    </source>
</reference>
<dbReference type="NCBIfam" id="TIGR00369">
    <property type="entry name" value="unchar_dom_1"/>
    <property type="match status" value="1"/>
</dbReference>
<dbReference type="InterPro" id="IPR039298">
    <property type="entry name" value="ACOT13"/>
</dbReference>
<accession>A0AAD5ZYY3</accession>
<dbReference type="AlphaFoldDB" id="A0AAD5ZYY3"/>
<dbReference type="InterPro" id="IPR006683">
    <property type="entry name" value="Thioestr_dom"/>
</dbReference>
<keyword evidence="2" id="KW-0378">Hydrolase</keyword>
<dbReference type="SUPFAM" id="SSF54637">
    <property type="entry name" value="Thioesterase/thiol ester dehydrase-isomerase"/>
    <property type="match status" value="1"/>
</dbReference>
<dbReference type="Gene3D" id="3.10.129.10">
    <property type="entry name" value="Hotdog Thioesterase"/>
    <property type="match status" value="1"/>
</dbReference>
<dbReference type="CDD" id="cd03443">
    <property type="entry name" value="PaaI_thioesterase"/>
    <property type="match status" value="1"/>
</dbReference>
<comment type="similarity">
    <text evidence="1">Belongs to the thioesterase PaaI family.</text>
</comment>
<sequence>MGTMLSAFSYLPVTTSPPQINLHLAHQLRQDQSSGNCELSALTATRSCRGDMTSSPSDDSVTRLMGFFRTLGILKSPPSFADRQDFFSDVIRSLLSVDLVKPGHIICTLTVNPTVVNPYNTLHGGVVASVAEAMTLACAKTVAGDKEFFLGEISTSYLSAARIDDKVEVEASILRQGRRVIVTQVHFRIKKTQKLLYTSRTTVYIMPVASL</sequence>
<evidence type="ECO:0000313" key="5">
    <source>
        <dbReference type="Proteomes" id="UP001210211"/>
    </source>
</evidence>
<evidence type="ECO:0000313" key="4">
    <source>
        <dbReference type="EMBL" id="KAJ3706639.1"/>
    </source>
</evidence>
<keyword evidence="5" id="KW-1185">Reference proteome</keyword>
<evidence type="ECO:0000259" key="3">
    <source>
        <dbReference type="Pfam" id="PF03061"/>
    </source>
</evidence>
<name>A0AAD5ZYY3_9POAL</name>
<comment type="caution">
    <text evidence="4">The sequence shown here is derived from an EMBL/GenBank/DDBJ whole genome shotgun (WGS) entry which is preliminary data.</text>
</comment>
<dbReference type="EMBL" id="JAMRDG010000001">
    <property type="protein sequence ID" value="KAJ3706639.1"/>
    <property type="molecule type" value="Genomic_DNA"/>
</dbReference>
<protein>
    <recommendedName>
        <fullName evidence="3">Thioesterase domain-containing protein</fullName>
    </recommendedName>
</protein>
<dbReference type="GO" id="GO:0047617">
    <property type="term" value="F:fatty acyl-CoA hydrolase activity"/>
    <property type="evidence" value="ECO:0007669"/>
    <property type="project" value="InterPro"/>
</dbReference>
<feature type="domain" description="Thioesterase" evidence="3">
    <location>
        <begin position="119"/>
        <end position="193"/>
    </location>
</feature>
<dbReference type="PANTHER" id="PTHR21660:SF12">
    <property type="entry name" value="OS07G0462700 PROTEIN"/>
    <property type="match status" value="1"/>
</dbReference>
<evidence type="ECO:0000256" key="2">
    <source>
        <dbReference type="ARBA" id="ARBA00022801"/>
    </source>
</evidence>
<dbReference type="Proteomes" id="UP001210211">
    <property type="component" value="Unassembled WGS sequence"/>
</dbReference>
<organism evidence="4 5">
    <name type="scientific">Rhynchospora tenuis</name>
    <dbReference type="NCBI Taxonomy" id="198213"/>
    <lineage>
        <taxon>Eukaryota</taxon>
        <taxon>Viridiplantae</taxon>
        <taxon>Streptophyta</taxon>
        <taxon>Embryophyta</taxon>
        <taxon>Tracheophyta</taxon>
        <taxon>Spermatophyta</taxon>
        <taxon>Magnoliopsida</taxon>
        <taxon>Liliopsida</taxon>
        <taxon>Poales</taxon>
        <taxon>Cyperaceae</taxon>
        <taxon>Cyperoideae</taxon>
        <taxon>Rhynchosporeae</taxon>
        <taxon>Rhynchospora</taxon>
    </lineage>
</organism>
<proteinExistence type="inferred from homology"/>
<dbReference type="PANTHER" id="PTHR21660">
    <property type="entry name" value="THIOESTERASE SUPERFAMILY MEMBER-RELATED"/>
    <property type="match status" value="1"/>
</dbReference>
<dbReference type="Pfam" id="PF03061">
    <property type="entry name" value="4HBT"/>
    <property type="match status" value="1"/>
</dbReference>
<dbReference type="InterPro" id="IPR003736">
    <property type="entry name" value="PAAI_dom"/>
</dbReference>
<evidence type="ECO:0000256" key="1">
    <source>
        <dbReference type="ARBA" id="ARBA00008324"/>
    </source>
</evidence>